<reference evidence="1" key="1">
    <citation type="journal article" date="2022" name="bioRxiv">
        <title>Sequencing and chromosome-scale assembly of the giantPleurodeles waltlgenome.</title>
        <authorList>
            <person name="Brown T."/>
            <person name="Elewa A."/>
            <person name="Iarovenko S."/>
            <person name="Subramanian E."/>
            <person name="Araus A.J."/>
            <person name="Petzold A."/>
            <person name="Susuki M."/>
            <person name="Suzuki K.-i.T."/>
            <person name="Hayashi T."/>
            <person name="Toyoda A."/>
            <person name="Oliveira C."/>
            <person name="Osipova E."/>
            <person name="Leigh N.D."/>
            <person name="Simon A."/>
            <person name="Yun M.H."/>
        </authorList>
    </citation>
    <scope>NUCLEOTIDE SEQUENCE</scope>
    <source>
        <strain evidence="1">20211129_DDA</strain>
        <tissue evidence="1">Liver</tissue>
    </source>
</reference>
<evidence type="ECO:0000313" key="1">
    <source>
        <dbReference type="EMBL" id="KAJ1154955.1"/>
    </source>
</evidence>
<keyword evidence="2" id="KW-1185">Reference proteome</keyword>
<gene>
    <name evidence="1" type="ORF">NDU88_007694</name>
</gene>
<dbReference type="AlphaFoldDB" id="A0AAV7RVL2"/>
<proteinExistence type="predicted"/>
<accession>A0AAV7RVL2</accession>
<comment type="caution">
    <text evidence="1">The sequence shown here is derived from an EMBL/GenBank/DDBJ whole genome shotgun (WGS) entry which is preliminary data.</text>
</comment>
<dbReference type="EMBL" id="JANPWB010000009">
    <property type="protein sequence ID" value="KAJ1154955.1"/>
    <property type="molecule type" value="Genomic_DNA"/>
</dbReference>
<protein>
    <submittedName>
        <fullName evidence="1">Uncharacterized protein</fullName>
    </submittedName>
</protein>
<name>A0AAV7RVL2_PLEWA</name>
<dbReference type="Proteomes" id="UP001066276">
    <property type="component" value="Chromosome 5"/>
</dbReference>
<evidence type="ECO:0000313" key="2">
    <source>
        <dbReference type="Proteomes" id="UP001066276"/>
    </source>
</evidence>
<organism evidence="1 2">
    <name type="scientific">Pleurodeles waltl</name>
    <name type="common">Iberian ribbed newt</name>
    <dbReference type="NCBI Taxonomy" id="8319"/>
    <lineage>
        <taxon>Eukaryota</taxon>
        <taxon>Metazoa</taxon>
        <taxon>Chordata</taxon>
        <taxon>Craniata</taxon>
        <taxon>Vertebrata</taxon>
        <taxon>Euteleostomi</taxon>
        <taxon>Amphibia</taxon>
        <taxon>Batrachia</taxon>
        <taxon>Caudata</taxon>
        <taxon>Salamandroidea</taxon>
        <taxon>Salamandridae</taxon>
        <taxon>Pleurodelinae</taxon>
        <taxon>Pleurodeles</taxon>
    </lineage>
</organism>
<sequence>MHGVPVVSEAREEQAAGGKVAAACPCAPRRPQVSAVGMRQNGICRAGPEETPWPAGGSWGASPHALGPLMGRSTGLECFFQRAGAKAQPTGCRPTFVARGCCVTSLRHKEDTTCRCLVSNAFIHRLTHLSLLFPRPHHYLYYPPLHS</sequence>